<dbReference type="AlphaFoldDB" id="A0AAP0ETG4"/>
<evidence type="ECO:0000313" key="4">
    <source>
        <dbReference type="Proteomes" id="UP001417504"/>
    </source>
</evidence>
<dbReference type="Proteomes" id="UP001417504">
    <property type="component" value="Unassembled WGS sequence"/>
</dbReference>
<dbReference type="InterPro" id="IPR011545">
    <property type="entry name" value="DEAD/DEAH_box_helicase_dom"/>
</dbReference>
<evidence type="ECO:0000313" key="3">
    <source>
        <dbReference type="EMBL" id="KAK9096542.1"/>
    </source>
</evidence>
<organism evidence="3 4">
    <name type="scientific">Stephania japonica</name>
    <dbReference type="NCBI Taxonomy" id="461633"/>
    <lineage>
        <taxon>Eukaryota</taxon>
        <taxon>Viridiplantae</taxon>
        <taxon>Streptophyta</taxon>
        <taxon>Embryophyta</taxon>
        <taxon>Tracheophyta</taxon>
        <taxon>Spermatophyta</taxon>
        <taxon>Magnoliopsida</taxon>
        <taxon>Ranunculales</taxon>
        <taxon>Menispermaceae</taxon>
        <taxon>Menispermoideae</taxon>
        <taxon>Cissampelideae</taxon>
        <taxon>Stephania</taxon>
    </lineage>
</organism>
<dbReference type="Pfam" id="PF00270">
    <property type="entry name" value="DEAD"/>
    <property type="match status" value="1"/>
</dbReference>
<dbReference type="Gene3D" id="3.40.50.300">
    <property type="entry name" value="P-loop containing nucleotide triphosphate hydrolases"/>
    <property type="match status" value="1"/>
</dbReference>
<keyword evidence="4" id="KW-1185">Reference proteome</keyword>
<evidence type="ECO:0000259" key="2">
    <source>
        <dbReference type="Pfam" id="PF00270"/>
    </source>
</evidence>
<dbReference type="SUPFAM" id="SSF52540">
    <property type="entry name" value="P-loop containing nucleoside triphosphate hydrolases"/>
    <property type="match status" value="1"/>
</dbReference>
<keyword evidence="1" id="KW-0694">RNA-binding</keyword>
<comment type="caution">
    <text evidence="3">The sequence shown here is derived from an EMBL/GenBank/DDBJ whole genome shotgun (WGS) entry which is preliminary data.</text>
</comment>
<protein>
    <recommendedName>
        <fullName evidence="2">DEAD/DEAH-box helicase domain-containing protein</fullName>
    </recommendedName>
</protein>
<proteinExistence type="predicted"/>
<sequence>MLISSNRKMRLYCNHEEEAASISDEEMVDGDANIYDEEMVDANIDDEDEEMVDANIDDEDMVDANIYDEKMVNFEEWDGESHAWPFLLDSRDLIGIAKTRSGKTLAFGIPALVHVLCKKKPGDSGRACPCCSVLSPTRELAQQMLASVSSDLDEFEGFVGNDENDWEDLGWEVFLWIEL</sequence>
<dbReference type="GO" id="GO:0005524">
    <property type="term" value="F:ATP binding"/>
    <property type="evidence" value="ECO:0007669"/>
    <property type="project" value="InterPro"/>
</dbReference>
<dbReference type="PANTHER" id="PTHR47958">
    <property type="entry name" value="ATP-DEPENDENT RNA HELICASE DBP3"/>
    <property type="match status" value="1"/>
</dbReference>
<gene>
    <name evidence="3" type="ORF">Sjap_022039</name>
</gene>
<evidence type="ECO:0000256" key="1">
    <source>
        <dbReference type="ARBA" id="ARBA00022884"/>
    </source>
</evidence>
<name>A0AAP0ETG4_9MAGN</name>
<reference evidence="3 4" key="1">
    <citation type="submission" date="2024-01" db="EMBL/GenBank/DDBJ databases">
        <title>Genome assemblies of Stephania.</title>
        <authorList>
            <person name="Yang L."/>
        </authorList>
    </citation>
    <scope>NUCLEOTIDE SEQUENCE [LARGE SCALE GENOMIC DNA]</scope>
    <source>
        <strain evidence="3">QJT</strain>
        <tissue evidence="3">Leaf</tissue>
    </source>
</reference>
<dbReference type="EMBL" id="JBBNAE010000009">
    <property type="protein sequence ID" value="KAK9096542.1"/>
    <property type="molecule type" value="Genomic_DNA"/>
</dbReference>
<feature type="domain" description="DEAD/DEAH-box helicase" evidence="2">
    <location>
        <begin position="82"/>
        <end position="153"/>
    </location>
</feature>
<dbReference type="GO" id="GO:0003723">
    <property type="term" value="F:RNA binding"/>
    <property type="evidence" value="ECO:0007669"/>
    <property type="project" value="UniProtKB-KW"/>
</dbReference>
<accession>A0AAP0ETG4</accession>
<dbReference type="InterPro" id="IPR027417">
    <property type="entry name" value="P-loop_NTPase"/>
</dbReference>